<dbReference type="GO" id="GO:0000981">
    <property type="term" value="F:DNA-binding transcription factor activity, RNA polymerase II-specific"/>
    <property type="evidence" value="ECO:0007669"/>
    <property type="project" value="InterPro"/>
</dbReference>
<dbReference type="PROSITE" id="PS50048">
    <property type="entry name" value="ZN2_CY6_FUNGAL_2"/>
    <property type="match status" value="1"/>
</dbReference>
<dbReference type="EMBL" id="QZBD01000006">
    <property type="protein sequence ID" value="THY36461.1"/>
    <property type="molecule type" value="Genomic_DNA"/>
</dbReference>
<reference evidence="5 6" key="1">
    <citation type="submission" date="2018-10" db="EMBL/GenBank/DDBJ databases">
        <title>Fifty Aureobasidium pullulans genomes reveal a recombining polyextremotolerant generalist.</title>
        <authorList>
            <person name="Gostincar C."/>
            <person name="Turk M."/>
            <person name="Zajc J."/>
            <person name="Gunde-Cimerman N."/>
        </authorList>
    </citation>
    <scope>NUCLEOTIDE SEQUENCE [LARGE SCALE GENOMIC DNA]</scope>
    <source>
        <strain evidence="5 6">EXF-6604</strain>
    </source>
</reference>
<organism evidence="5 6">
    <name type="scientific">Aureobasidium pullulans</name>
    <name type="common">Black yeast</name>
    <name type="synonym">Pullularia pullulans</name>
    <dbReference type="NCBI Taxonomy" id="5580"/>
    <lineage>
        <taxon>Eukaryota</taxon>
        <taxon>Fungi</taxon>
        <taxon>Dikarya</taxon>
        <taxon>Ascomycota</taxon>
        <taxon>Pezizomycotina</taxon>
        <taxon>Dothideomycetes</taxon>
        <taxon>Dothideomycetidae</taxon>
        <taxon>Dothideales</taxon>
        <taxon>Saccotheciaceae</taxon>
        <taxon>Aureobasidium</taxon>
    </lineage>
</organism>
<dbReference type="Proteomes" id="UP000306584">
    <property type="component" value="Unassembled WGS sequence"/>
</dbReference>
<dbReference type="PANTHER" id="PTHR37534">
    <property type="entry name" value="TRANSCRIPTIONAL ACTIVATOR PROTEIN UGA3"/>
    <property type="match status" value="1"/>
</dbReference>
<comment type="caution">
    <text evidence="5">The sequence shown here is derived from an EMBL/GenBank/DDBJ whole genome shotgun (WGS) entry which is preliminary data.</text>
</comment>
<evidence type="ECO:0000313" key="6">
    <source>
        <dbReference type="Proteomes" id="UP000306584"/>
    </source>
</evidence>
<sequence>MINVRGRAEKKRLDPQKQPGPYLGKPWTSQPCNHLSYANNFRIFLYVLNTGLTKKTRPSRMPQVKVTAATASGSGGVEKNPRRTAKSRNGCQVCKVKRLKCDETRPACDNCTKRGYDCPGYKKALKWSTKYEILQPDETDSQKTFHPSVEYHFSSIDPVAFGQTAAYQNEEIPGSAAGHRDVSEERINSAIAIHTPPVQEVVGMEASGPYCPWPEQWPGYPDPDQQNAMFLNTPNTLIQQVDGSERANNEIQTFHQHRSNSPEEMSQWKSLLRAYYRMAAPSMSRSLQNDTTTLVEHYFRDVCVLYSSFDSKLNPFRTVIAKLWDSSNSIFYAIQSMAAAHLANHNRGMGVQGLQMQRKAYECLQQELQLAHVNQQVDDRLLLTVLLLGMSSPWHEAGDLGMAHLNAARGLIYPRLLREDGNQTEEMARNDRFFAEALIYWEMCVAFVHKEPHTSGREKSTGRTDYNEARTIGTKVMPHPWTGVGPRAQVLFAEVGRLVRTYRAISCPLSYCTTAEHVSIADIISAATAFEEELLGIRWPAVDDLIDVQDQSTSKLDFIMVAEATRCSALLEIYRVFPNILCNRMLGLTGNASTTGTSSQFFFPFCGTHLHPDPHDPTAWLTSLARHILLDLIGNVPPTSNTRPLQLLIIVTAAAELRLSGSAVSPSGLNDEVRYDMDVARARDLAMTRLDQLSARLPSKPVFILIKLVKEVWRRFDIGDSEVFWLDVMHENGWQTVMG</sequence>
<dbReference type="GO" id="GO:0000976">
    <property type="term" value="F:transcription cis-regulatory region binding"/>
    <property type="evidence" value="ECO:0007669"/>
    <property type="project" value="TreeGrafter"/>
</dbReference>
<dbReference type="Pfam" id="PF11951">
    <property type="entry name" value="Fungal_trans_2"/>
    <property type="match status" value="1"/>
</dbReference>
<evidence type="ECO:0000256" key="1">
    <source>
        <dbReference type="ARBA" id="ARBA00004123"/>
    </source>
</evidence>
<evidence type="ECO:0000256" key="3">
    <source>
        <dbReference type="SAM" id="MobiDB-lite"/>
    </source>
</evidence>
<dbReference type="SUPFAM" id="SSF57701">
    <property type="entry name" value="Zn2/Cys6 DNA-binding domain"/>
    <property type="match status" value="1"/>
</dbReference>
<evidence type="ECO:0000259" key="4">
    <source>
        <dbReference type="PROSITE" id="PS50048"/>
    </source>
</evidence>
<dbReference type="SMART" id="SM00066">
    <property type="entry name" value="GAL4"/>
    <property type="match status" value="1"/>
</dbReference>
<dbReference type="GO" id="GO:0008270">
    <property type="term" value="F:zinc ion binding"/>
    <property type="evidence" value="ECO:0007669"/>
    <property type="project" value="InterPro"/>
</dbReference>
<protein>
    <recommendedName>
        <fullName evidence="4">Zn(2)-C6 fungal-type domain-containing protein</fullName>
    </recommendedName>
</protein>
<dbReference type="CDD" id="cd00067">
    <property type="entry name" value="GAL4"/>
    <property type="match status" value="1"/>
</dbReference>
<dbReference type="InterPro" id="IPR021858">
    <property type="entry name" value="Fun_TF"/>
</dbReference>
<accession>A0A4S9M219</accession>
<dbReference type="Gene3D" id="4.10.240.10">
    <property type="entry name" value="Zn(2)-C6 fungal-type DNA-binding domain"/>
    <property type="match status" value="1"/>
</dbReference>
<keyword evidence="2" id="KW-0539">Nucleus</keyword>
<dbReference type="InterPro" id="IPR036864">
    <property type="entry name" value="Zn2-C6_fun-type_DNA-bd_sf"/>
</dbReference>
<evidence type="ECO:0000313" key="5">
    <source>
        <dbReference type="EMBL" id="THY36461.1"/>
    </source>
</evidence>
<gene>
    <name evidence="5" type="ORF">D6D01_00443</name>
</gene>
<comment type="subcellular location">
    <subcellularLocation>
        <location evidence="1">Nucleus</location>
    </subcellularLocation>
</comment>
<feature type="domain" description="Zn(2)-C6 fungal-type" evidence="4">
    <location>
        <begin position="90"/>
        <end position="118"/>
    </location>
</feature>
<feature type="region of interest" description="Disordered" evidence="3">
    <location>
        <begin position="58"/>
        <end position="84"/>
    </location>
</feature>
<dbReference type="AlphaFoldDB" id="A0A4S9M219"/>
<feature type="region of interest" description="Disordered" evidence="3">
    <location>
        <begin position="1"/>
        <end position="25"/>
    </location>
</feature>
<dbReference type="GO" id="GO:0045944">
    <property type="term" value="P:positive regulation of transcription by RNA polymerase II"/>
    <property type="evidence" value="ECO:0007669"/>
    <property type="project" value="TreeGrafter"/>
</dbReference>
<dbReference type="PROSITE" id="PS00463">
    <property type="entry name" value="ZN2_CY6_FUNGAL_1"/>
    <property type="match status" value="1"/>
</dbReference>
<evidence type="ECO:0000256" key="2">
    <source>
        <dbReference type="ARBA" id="ARBA00023242"/>
    </source>
</evidence>
<name>A0A4S9M219_AURPU</name>
<dbReference type="InterPro" id="IPR001138">
    <property type="entry name" value="Zn2Cys6_DnaBD"/>
</dbReference>
<dbReference type="GO" id="GO:0005634">
    <property type="term" value="C:nucleus"/>
    <property type="evidence" value="ECO:0007669"/>
    <property type="project" value="UniProtKB-SubCell"/>
</dbReference>
<dbReference type="PANTHER" id="PTHR37534:SF11">
    <property type="entry name" value="ZN(II)2CYS6 TRANSCRIPTION FACTOR (EUROFUNG)"/>
    <property type="match status" value="1"/>
</dbReference>
<dbReference type="Pfam" id="PF00172">
    <property type="entry name" value="Zn_clus"/>
    <property type="match status" value="1"/>
</dbReference>
<proteinExistence type="predicted"/>